<dbReference type="eggNOG" id="COG0044">
    <property type="taxonomic scope" value="Bacteria"/>
</dbReference>
<comment type="cofactor">
    <cofactor evidence="6">
        <name>Zn(2+)</name>
        <dbReference type="ChEBI" id="CHEBI:29105"/>
    </cofactor>
    <text evidence="6">Binds 2 Zn(2+) ions per subunit.</text>
</comment>
<dbReference type="PROSITE" id="PS00482">
    <property type="entry name" value="DIHYDROOROTASE_1"/>
    <property type="match status" value="1"/>
</dbReference>
<dbReference type="SUPFAM" id="SSF51338">
    <property type="entry name" value="Composite domain of metallo-dependent hydrolases"/>
    <property type="match status" value="1"/>
</dbReference>
<dbReference type="GO" id="GO:0006145">
    <property type="term" value="P:purine nucleobase catabolic process"/>
    <property type="evidence" value="ECO:0007669"/>
    <property type="project" value="TreeGrafter"/>
</dbReference>
<dbReference type="NCBIfam" id="TIGR00857">
    <property type="entry name" value="pyrC_multi"/>
    <property type="match status" value="1"/>
</dbReference>
<feature type="domain" description="Dihydroorotase catalytic" evidence="7">
    <location>
        <begin position="74"/>
        <end position="262"/>
    </location>
</feature>
<feature type="binding site" evidence="6">
    <location>
        <position position="87"/>
    </location>
    <ligand>
        <name>Zn(2+)</name>
        <dbReference type="ChEBI" id="CHEBI:29105"/>
        <label>1</label>
    </ligand>
</feature>
<dbReference type="CDD" id="cd01317">
    <property type="entry name" value="DHOase_IIa"/>
    <property type="match status" value="1"/>
</dbReference>
<gene>
    <name evidence="6 8" type="primary">pyrC</name>
    <name evidence="8" type="ORF">CGLY_08325</name>
</gene>
<dbReference type="EMBL" id="CP006842">
    <property type="protein sequence ID" value="AHW64110.1"/>
    <property type="molecule type" value="Genomic_DNA"/>
</dbReference>
<dbReference type="InterPro" id="IPR024403">
    <property type="entry name" value="DHOase_cat"/>
</dbReference>
<dbReference type="PANTHER" id="PTHR43668">
    <property type="entry name" value="ALLANTOINASE"/>
    <property type="match status" value="1"/>
</dbReference>
<feature type="binding site" evidence="6">
    <location>
        <position position="259"/>
    </location>
    <ligand>
        <name>Zn(2+)</name>
        <dbReference type="ChEBI" id="CHEBI:29105"/>
        <label>2</label>
    </ligand>
</feature>
<comment type="similarity">
    <text evidence="2 6">Belongs to the metallo-dependent hydrolases superfamily. DHOase family. Class I DHOase subfamily.</text>
</comment>
<dbReference type="Gene3D" id="3.20.20.140">
    <property type="entry name" value="Metal-dependent hydrolases"/>
    <property type="match status" value="1"/>
</dbReference>
<dbReference type="SUPFAM" id="SSF51556">
    <property type="entry name" value="Metallo-dependent hydrolases"/>
    <property type="match status" value="1"/>
</dbReference>
<feature type="binding site" evidence="6">
    <location>
        <position position="179"/>
    </location>
    <ligand>
        <name>Zn(2+)</name>
        <dbReference type="ChEBI" id="CHEBI:29105"/>
        <label>1</label>
    </ligand>
</feature>
<feature type="binding site" evidence="6">
    <location>
        <position position="85"/>
    </location>
    <ligand>
        <name>Zn(2+)</name>
        <dbReference type="ChEBI" id="CHEBI:29105"/>
        <label>1</label>
    </ligand>
</feature>
<dbReference type="HOGENOM" id="CLU_015572_1_0_11"/>
<dbReference type="GO" id="GO:0008270">
    <property type="term" value="F:zinc ion binding"/>
    <property type="evidence" value="ECO:0007669"/>
    <property type="project" value="UniProtKB-UniRule"/>
</dbReference>
<dbReference type="PROSITE" id="PS00483">
    <property type="entry name" value="DIHYDROOROTASE_2"/>
    <property type="match status" value="1"/>
</dbReference>
<feature type="binding site" evidence="6">
    <location>
        <position position="336"/>
    </location>
    <ligand>
        <name>substrate</name>
    </ligand>
</feature>
<dbReference type="Gene3D" id="2.30.40.10">
    <property type="entry name" value="Urease, subunit C, domain 1"/>
    <property type="match status" value="1"/>
</dbReference>
<keyword evidence="3 6" id="KW-0479">Metal-binding</keyword>
<dbReference type="STRING" id="1404245.CGLY_08325"/>
<accession>X5E9K4</accession>
<dbReference type="InterPro" id="IPR050138">
    <property type="entry name" value="DHOase/Allantoinase_Hydrolase"/>
</dbReference>
<keyword evidence="9" id="KW-1185">Reference proteome</keyword>
<comment type="pathway">
    <text evidence="6">Pyrimidine metabolism; UMP biosynthesis via de novo pathway; (S)-dihydroorotate from bicarbonate: step 3/3.</text>
</comment>
<dbReference type="GO" id="GO:0044205">
    <property type="term" value="P:'de novo' UMP biosynthetic process"/>
    <property type="evidence" value="ECO:0007669"/>
    <property type="project" value="UniProtKB-UniRule"/>
</dbReference>
<feature type="binding site" evidence="6">
    <location>
        <position position="305"/>
    </location>
    <ligand>
        <name>substrate</name>
    </ligand>
</feature>
<feature type="binding site" evidence="6">
    <location>
        <position position="179"/>
    </location>
    <ligand>
        <name>Zn(2+)</name>
        <dbReference type="ChEBI" id="CHEBI:29105"/>
        <label>2</label>
    </ligand>
</feature>
<feature type="active site" evidence="6">
    <location>
        <position position="332"/>
    </location>
</feature>
<evidence type="ECO:0000259" key="7">
    <source>
        <dbReference type="Pfam" id="PF12890"/>
    </source>
</evidence>
<sequence length="464" mass="50167">MTITPTPEEKNVNDYPATGALHPAAEGEVLLRGVLPYGEGDAQDVLVRGGVIVEIAAAGTIDPADGADVLELDGQVLLPGLVDMHVHLREPGREDTETIATGSAAAARGGFTAVFTMANTDPVTDTPAIAEMVWLKGQQKNLCDVHPVGSISRGLKGQELTEFGMMADSDAKVRMFSDDGKCVDDPRLMRRAVEYAGGLDVLLAQHCEEPRLTEGAVAHEGEAAARLGLRGWPRVAEESIVIRDALLARDYGGRLHICHASTEGTVELLSWARDHDIPLSAEVTPHHLILTDEKLETYDGHYRVNPPLRETRDTLALRTALIDGTVDCVATDHAPHGSEEKCCEFDKARPGMLGLETSLAIIAQLFVTDPPEDQERQDWRFVARVMSERPAEILRLPGHGRPVAVGEPANLCVVDPGHSWTAHGDEMASKSSNTPYEGMDLPVKVTTTLLRGRVTCRYGQVSDK</sequence>
<dbReference type="InterPro" id="IPR002195">
    <property type="entry name" value="Dihydroorotase_CS"/>
</dbReference>
<dbReference type="GO" id="GO:0004038">
    <property type="term" value="F:allantoinase activity"/>
    <property type="evidence" value="ECO:0007669"/>
    <property type="project" value="TreeGrafter"/>
</dbReference>
<dbReference type="GO" id="GO:0005737">
    <property type="term" value="C:cytoplasm"/>
    <property type="evidence" value="ECO:0007669"/>
    <property type="project" value="TreeGrafter"/>
</dbReference>
<dbReference type="InterPro" id="IPR004722">
    <property type="entry name" value="DHOase"/>
</dbReference>
<feature type="binding site" evidence="6">
    <location>
        <position position="119"/>
    </location>
    <ligand>
        <name>substrate</name>
    </ligand>
</feature>
<evidence type="ECO:0000256" key="2">
    <source>
        <dbReference type="ARBA" id="ARBA00010286"/>
    </source>
</evidence>
<feature type="binding site" evidence="6">
    <location>
        <begin position="350"/>
        <end position="351"/>
    </location>
    <ligand>
        <name>substrate</name>
    </ligand>
</feature>
<dbReference type="Pfam" id="PF12890">
    <property type="entry name" value="DHOase"/>
    <property type="match status" value="1"/>
</dbReference>
<keyword evidence="6" id="KW-0862">Zinc</keyword>
<dbReference type="InterPro" id="IPR011059">
    <property type="entry name" value="Metal-dep_hydrolase_composite"/>
</dbReference>
<dbReference type="OrthoDB" id="9803027at2"/>
<reference evidence="8 9" key="1">
    <citation type="journal article" date="2015" name="Int. J. Syst. Evol. Microbiol.">
        <title>Revisiting Corynebacterium glyciniphilum (ex Kubota et al., 1972) sp. nov., nom. rev., isolated from putrefied banana.</title>
        <authorList>
            <person name="Al-Dilaimi A."/>
            <person name="Bednarz H."/>
            <person name="Lomker A."/>
            <person name="Niehaus K."/>
            <person name="Kalinowski J."/>
            <person name="Ruckert C."/>
        </authorList>
    </citation>
    <scope>NUCLEOTIDE SEQUENCE [LARGE SCALE GENOMIC DNA]</scope>
    <source>
        <strain evidence="8">AJ 3170</strain>
    </source>
</reference>
<dbReference type="GO" id="GO:0004151">
    <property type="term" value="F:dihydroorotase activity"/>
    <property type="evidence" value="ECO:0007669"/>
    <property type="project" value="UniProtKB-UniRule"/>
</dbReference>
<keyword evidence="5 6" id="KW-0665">Pyrimidine biosynthesis</keyword>
<dbReference type="HAMAP" id="MF_00220_B">
    <property type="entry name" value="PyrC_classI_B"/>
    <property type="match status" value="1"/>
</dbReference>
<name>X5E9K4_9CORY</name>
<keyword evidence="4 6" id="KW-0378">Hydrolase</keyword>
<feature type="binding site" evidence="6">
    <location>
        <position position="206"/>
    </location>
    <ligand>
        <name>Zn(2+)</name>
        <dbReference type="ChEBI" id="CHEBI:29105"/>
        <label>2</label>
    </ligand>
</feature>
<dbReference type="EC" id="3.5.2.3" evidence="6"/>
<evidence type="ECO:0000313" key="9">
    <source>
        <dbReference type="Proteomes" id="UP000023703"/>
    </source>
</evidence>
<dbReference type="KEGG" id="cgy:CGLY_08325"/>
<feature type="binding site" evidence="6">
    <location>
        <position position="332"/>
    </location>
    <ligand>
        <name>Zn(2+)</name>
        <dbReference type="ChEBI" id="CHEBI:29105"/>
        <label>1</label>
    </ligand>
</feature>
<comment type="function">
    <text evidence="1 6">Catalyzes the reversible cyclization of carbamoyl aspartate to dihydroorotate.</text>
</comment>
<dbReference type="InterPro" id="IPR032466">
    <property type="entry name" value="Metal_Hydrolase"/>
</dbReference>
<evidence type="ECO:0000256" key="1">
    <source>
        <dbReference type="ARBA" id="ARBA00002368"/>
    </source>
</evidence>
<evidence type="ECO:0000256" key="5">
    <source>
        <dbReference type="ARBA" id="ARBA00022975"/>
    </source>
</evidence>
<comment type="catalytic activity">
    <reaction evidence="6">
        <text>(S)-dihydroorotate + H2O = N-carbamoyl-L-aspartate + H(+)</text>
        <dbReference type="Rhea" id="RHEA:24296"/>
        <dbReference type="ChEBI" id="CHEBI:15377"/>
        <dbReference type="ChEBI" id="CHEBI:15378"/>
        <dbReference type="ChEBI" id="CHEBI:30864"/>
        <dbReference type="ChEBI" id="CHEBI:32814"/>
        <dbReference type="EC" id="3.5.2.3"/>
    </reaction>
</comment>
<dbReference type="NCBIfam" id="NF006836">
    <property type="entry name" value="PRK09357.1-1"/>
    <property type="match status" value="1"/>
</dbReference>
<proteinExistence type="inferred from homology"/>
<evidence type="ECO:0000256" key="4">
    <source>
        <dbReference type="ARBA" id="ARBA00022801"/>
    </source>
</evidence>
<dbReference type="Proteomes" id="UP000023703">
    <property type="component" value="Chromosome"/>
</dbReference>
<protein>
    <recommendedName>
        <fullName evidence="6">Dihydroorotase</fullName>
        <shortName evidence="6">DHOase</shortName>
        <ecNumber evidence="6">3.5.2.3</ecNumber>
    </recommendedName>
</protein>
<evidence type="ECO:0000256" key="6">
    <source>
        <dbReference type="HAMAP-Rule" id="MF_00220"/>
    </source>
</evidence>
<dbReference type="RefSeq" id="WP_052539911.1">
    <property type="nucleotide sequence ID" value="NZ_CP006842.1"/>
</dbReference>
<dbReference type="UniPathway" id="UPA00070">
    <property type="reaction ID" value="UER00117"/>
</dbReference>
<dbReference type="PANTHER" id="PTHR43668:SF2">
    <property type="entry name" value="ALLANTOINASE"/>
    <property type="match status" value="1"/>
</dbReference>
<evidence type="ECO:0000313" key="8">
    <source>
        <dbReference type="EMBL" id="AHW64110.1"/>
    </source>
</evidence>
<evidence type="ECO:0000256" key="3">
    <source>
        <dbReference type="ARBA" id="ARBA00022723"/>
    </source>
</evidence>
<dbReference type="AlphaFoldDB" id="X5E9K4"/>
<feature type="binding site" evidence="6">
    <location>
        <begin position="87"/>
        <end position="89"/>
    </location>
    <ligand>
        <name>substrate</name>
    </ligand>
</feature>
<organism evidence="8 9">
    <name type="scientific">Corynebacterium glyciniphilum AJ 3170</name>
    <dbReference type="NCBI Taxonomy" id="1404245"/>
    <lineage>
        <taxon>Bacteria</taxon>
        <taxon>Bacillati</taxon>
        <taxon>Actinomycetota</taxon>
        <taxon>Actinomycetes</taxon>
        <taxon>Mycobacteriales</taxon>
        <taxon>Corynebacteriaceae</taxon>
        <taxon>Corynebacterium</taxon>
    </lineage>
</organism>